<dbReference type="PANTHER" id="PTHR11455:SF22">
    <property type="entry name" value="CRYPTOCHROME DASH"/>
    <property type="match status" value="1"/>
</dbReference>
<dbReference type="PROSITE" id="PS51645">
    <property type="entry name" value="PHR_CRY_ALPHA_BETA"/>
    <property type="match status" value="1"/>
</dbReference>
<dbReference type="InterPro" id="IPR036134">
    <property type="entry name" value="Crypto/Photolyase_FAD-like_sf"/>
</dbReference>
<dbReference type="InterPro" id="IPR002081">
    <property type="entry name" value="Cryptochrome/DNA_photolyase_1"/>
</dbReference>
<feature type="domain" description="Photolyase/cryptochrome alpha/beta" evidence="7">
    <location>
        <begin position="4"/>
        <end position="131"/>
    </location>
</feature>
<gene>
    <name evidence="8" type="primary">phrB3</name>
    <name evidence="8" type="ORF">GCM10011357_25300</name>
</gene>
<accession>A0ABQ1RIL1</accession>
<evidence type="ECO:0000313" key="8">
    <source>
        <dbReference type="EMBL" id="GGD69173.1"/>
    </source>
</evidence>
<evidence type="ECO:0000256" key="3">
    <source>
        <dbReference type="ARBA" id="ARBA00022630"/>
    </source>
</evidence>
<dbReference type="RefSeq" id="WP_099035196.1">
    <property type="nucleotide sequence ID" value="NZ_BMGJ01000010.1"/>
</dbReference>
<dbReference type="Proteomes" id="UP000614272">
    <property type="component" value="Unassembled WGS sequence"/>
</dbReference>
<evidence type="ECO:0000256" key="4">
    <source>
        <dbReference type="ARBA" id="ARBA00022827"/>
    </source>
</evidence>
<dbReference type="Pfam" id="PF00875">
    <property type="entry name" value="DNA_photolyase"/>
    <property type="match status" value="1"/>
</dbReference>
<keyword evidence="5 6" id="KW-0157">Chromophore</keyword>
<evidence type="ECO:0000259" key="7">
    <source>
        <dbReference type="PROSITE" id="PS51645"/>
    </source>
</evidence>
<dbReference type="SUPFAM" id="SSF48173">
    <property type="entry name" value="Cryptochrome/photolyase FAD-binding domain"/>
    <property type="match status" value="1"/>
</dbReference>
<dbReference type="InterPro" id="IPR036155">
    <property type="entry name" value="Crypto/Photolyase_N_sf"/>
</dbReference>
<dbReference type="InterPro" id="IPR014729">
    <property type="entry name" value="Rossmann-like_a/b/a_fold"/>
</dbReference>
<comment type="cofactor">
    <cofactor evidence="6">
        <name>(6R)-5,10-methylene-5,6,7,8-tetrahydrofolate</name>
        <dbReference type="ChEBI" id="CHEBI:15636"/>
    </cofactor>
    <text evidence="6">Binds 1 5,10-methenyltetrahydrofolate (MTHF) per subunit.</text>
</comment>
<dbReference type="Gene3D" id="1.10.579.10">
    <property type="entry name" value="DNA Cyclobutane Dipyrimidine Photolyase, subunit A, domain 3"/>
    <property type="match status" value="1"/>
</dbReference>
<evidence type="ECO:0000256" key="1">
    <source>
        <dbReference type="ARBA" id="ARBA00005862"/>
    </source>
</evidence>
<dbReference type="Pfam" id="PF03441">
    <property type="entry name" value="FAD_binding_7"/>
    <property type="match status" value="1"/>
</dbReference>
<keyword evidence="3 6" id="KW-0285">Flavoprotein</keyword>
<keyword evidence="9" id="KW-1185">Reference proteome</keyword>
<dbReference type="PRINTS" id="PR00147">
    <property type="entry name" value="DNAPHOTLYASE"/>
</dbReference>
<evidence type="ECO:0000256" key="5">
    <source>
        <dbReference type="ARBA" id="ARBA00022991"/>
    </source>
</evidence>
<protein>
    <recommendedName>
        <fullName evidence="2 6">Cryptochrome DASH</fullName>
    </recommendedName>
</protein>
<organism evidence="8 9">
    <name type="scientific">Lacimicrobium alkaliphilum</name>
    <dbReference type="NCBI Taxonomy" id="1526571"/>
    <lineage>
        <taxon>Bacteria</taxon>
        <taxon>Pseudomonadati</taxon>
        <taxon>Pseudomonadota</taxon>
        <taxon>Gammaproteobacteria</taxon>
        <taxon>Alteromonadales</taxon>
        <taxon>Alteromonadaceae</taxon>
        <taxon>Lacimicrobium</taxon>
    </lineage>
</organism>
<comment type="function">
    <text evidence="6">May have a photoreceptor function.</text>
</comment>
<reference evidence="9" key="1">
    <citation type="journal article" date="2019" name="Int. J. Syst. Evol. Microbiol.">
        <title>The Global Catalogue of Microorganisms (GCM) 10K type strain sequencing project: providing services to taxonomists for standard genome sequencing and annotation.</title>
        <authorList>
            <consortium name="The Broad Institute Genomics Platform"/>
            <consortium name="The Broad Institute Genome Sequencing Center for Infectious Disease"/>
            <person name="Wu L."/>
            <person name="Ma J."/>
        </authorList>
    </citation>
    <scope>NUCLEOTIDE SEQUENCE [LARGE SCALE GENOMIC DNA]</scope>
    <source>
        <strain evidence="9">CGMCC 1.12923</strain>
    </source>
</reference>
<dbReference type="InterPro" id="IPR014133">
    <property type="entry name" value="Cry_DASH"/>
</dbReference>
<dbReference type="Gene3D" id="1.25.40.80">
    <property type="match status" value="1"/>
</dbReference>
<dbReference type="EMBL" id="BMGJ01000010">
    <property type="protein sequence ID" value="GGD69173.1"/>
    <property type="molecule type" value="Genomic_DNA"/>
</dbReference>
<dbReference type="PANTHER" id="PTHR11455">
    <property type="entry name" value="CRYPTOCHROME"/>
    <property type="match status" value="1"/>
</dbReference>
<evidence type="ECO:0000256" key="2">
    <source>
        <dbReference type="ARBA" id="ARBA00017881"/>
    </source>
</evidence>
<dbReference type="Gene3D" id="3.40.50.620">
    <property type="entry name" value="HUPs"/>
    <property type="match status" value="1"/>
</dbReference>
<dbReference type="InterPro" id="IPR005101">
    <property type="entry name" value="Cryptochr/Photolyase_FAD-bd"/>
</dbReference>
<proteinExistence type="inferred from homology"/>
<comment type="similarity">
    <text evidence="1 6">Belongs to the DNA photolyase class-1 family.</text>
</comment>
<sequence length="424" mass="48881">MHSDIGVMLFSEDLRVDDNAALQAASRHDQLLCIYVFDELKTRKASEWSAIGPFRARFIWESLIQLKQALNSLGQELLILKGDLLEILHQLHSQTGSICIYRQSPSAWYEMQQTRRIAEHFPLRLIGSPTLLEPESLPFNLADMPESFTPFRKKAEAKWPDIIPLHKPTSLPPVAENTIQSLTSCPLPCRVKDEPGAVLHFSGGEVSGWQRLTEYIWQQRALRHYKDTRNGMLGANYSSKFSPWLAQGCISPKRVYQQVKAYEASFGANESTYWLIFELLWRDFFHFRAKNSGKDFFQPSHAKPGQKTAEPSPPVLRKWCQGTTGNDFVDANMRELLCSGFISNRGRQNVASYLIYELQLDWRLGAAWFEHQLIDYDAASNYGNWCYIAGIAHDPRQGRHFNIDAQARRYDPERQYRDYWLNQG</sequence>
<name>A0ABQ1RIL1_9ALTE</name>
<dbReference type="InterPro" id="IPR006050">
    <property type="entry name" value="DNA_photolyase_N"/>
</dbReference>
<dbReference type="SUPFAM" id="SSF52425">
    <property type="entry name" value="Cryptochrome/photolyase, N-terminal domain"/>
    <property type="match status" value="1"/>
</dbReference>
<comment type="caution">
    <text evidence="8">The sequence shown here is derived from an EMBL/GenBank/DDBJ whole genome shotgun (WGS) entry which is preliminary data.</text>
</comment>
<evidence type="ECO:0000256" key="6">
    <source>
        <dbReference type="RuleBase" id="RU367151"/>
    </source>
</evidence>
<dbReference type="NCBIfam" id="TIGR02765">
    <property type="entry name" value="crypto_DASH"/>
    <property type="match status" value="1"/>
</dbReference>
<keyword evidence="4 6" id="KW-0274">FAD</keyword>
<comment type="cofactor">
    <cofactor evidence="6">
        <name>FAD</name>
        <dbReference type="ChEBI" id="CHEBI:57692"/>
    </cofactor>
    <text evidence="6">Binds 1 FAD per subunit.</text>
</comment>
<evidence type="ECO:0000313" key="9">
    <source>
        <dbReference type="Proteomes" id="UP000614272"/>
    </source>
</evidence>